<dbReference type="PROSITE" id="PS51178">
    <property type="entry name" value="PASTA"/>
    <property type="match status" value="4"/>
</dbReference>
<dbReference type="InterPro" id="IPR017441">
    <property type="entry name" value="Protein_kinase_ATP_BS"/>
</dbReference>
<evidence type="ECO:0000256" key="9">
    <source>
        <dbReference type="ARBA" id="ARBA00048679"/>
    </source>
</evidence>
<protein>
    <recommendedName>
        <fullName evidence="1">non-specific serine/threonine protein kinase</fullName>
        <ecNumber evidence="1">2.7.11.1</ecNumber>
    </recommendedName>
</protein>
<sequence>MDNAPRVLAARYEVGELIGRGGMAEVHIGRDTRLGRTVAIKILRSDLARDPSFLARFRREAQSAAALNHPAIVAVYDTGEDVHTDAQGASVHVPFIVMEYVEGHTVRDIVRDGHSVPIEEAVEITAGVLAALEYSHHAGIVHRDIKPANVMITPTGAVKVMDFGIARAMADSAATMTQTHAVIGTAQYLSPEQARGETVDARSDLYSTGCLLFEMLTGRPPFQGDSPVAVAYQHVRETPLKPSDIAPDVPEVLDRITLKSLAKERSDRYSSAGEFRADLESAARGGAISAGPIAMVAAAASAAGLAGAAAATQYMPPAGDATQVMQPATPPSPWGTATQSAVGATGTQPVAVEEEPEEEKSRKGLMWTLIAIGVVAIAAIVTIILMMGQDDSPELFPVPTIAADATPESAKKQIEDADFVFEQVDKASDEPEGTFLEQDPAGGTELAHGKTVTAYFSTGPDSTTVPDVSGLSQNDARAKLEDAGLKVGSVDTENHKSIGKDDVIRTDPPAGDAVKAGETINLVTSTGKVTLPDVTGMSKDEADAALADIGLRATFTETETAQYAAGTVFEQSPSPGEVEQEITVDLKVAKEPAAETTQVPNVAGMTVEQATEALAQESLNAGSSSTEQSTQYAAGIVIRTDPAAGSSVQIGPDTKINFVVSSGPGPQTSDPAQPTEDPGNSGGDGGGNGDGGGDDGGGQG</sequence>
<comment type="catalytic activity">
    <reaction evidence="9">
        <text>L-seryl-[protein] + ATP = O-phospho-L-seryl-[protein] + ADP + H(+)</text>
        <dbReference type="Rhea" id="RHEA:17989"/>
        <dbReference type="Rhea" id="RHEA-COMP:9863"/>
        <dbReference type="Rhea" id="RHEA-COMP:11604"/>
        <dbReference type="ChEBI" id="CHEBI:15378"/>
        <dbReference type="ChEBI" id="CHEBI:29999"/>
        <dbReference type="ChEBI" id="CHEBI:30616"/>
        <dbReference type="ChEBI" id="CHEBI:83421"/>
        <dbReference type="ChEBI" id="CHEBI:456216"/>
        <dbReference type="EC" id="2.7.11.1"/>
    </reaction>
</comment>
<keyword evidence="7 10" id="KW-0067">ATP-binding</keyword>
<dbReference type="PROSITE" id="PS50011">
    <property type="entry name" value="PROTEIN_KINASE_DOM"/>
    <property type="match status" value="1"/>
</dbReference>
<feature type="domain" description="PASTA" evidence="14">
    <location>
        <begin position="392"/>
        <end position="458"/>
    </location>
</feature>
<dbReference type="InterPro" id="IPR000719">
    <property type="entry name" value="Prot_kinase_dom"/>
</dbReference>
<dbReference type="GO" id="GO:0045717">
    <property type="term" value="P:negative regulation of fatty acid biosynthetic process"/>
    <property type="evidence" value="ECO:0007669"/>
    <property type="project" value="UniProtKB-ARBA"/>
</dbReference>
<dbReference type="PROSITE" id="PS00107">
    <property type="entry name" value="PROTEIN_KINASE_ATP"/>
    <property type="match status" value="1"/>
</dbReference>
<dbReference type="Gene3D" id="3.30.200.20">
    <property type="entry name" value="Phosphorylase Kinase, domain 1"/>
    <property type="match status" value="1"/>
</dbReference>
<feature type="binding site" evidence="10">
    <location>
        <position position="41"/>
    </location>
    <ligand>
        <name>ATP</name>
        <dbReference type="ChEBI" id="CHEBI:30616"/>
    </ligand>
</feature>
<dbReference type="InterPro" id="IPR005543">
    <property type="entry name" value="PASTA_dom"/>
</dbReference>
<proteinExistence type="predicted"/>
<dbReference type="CDD" id="cd14014">
    <property type="entry name" value="STKc_PknB_like"/>
    <property type="match status" value="1"/>
</dbReference>
<dbReference type="InterPro" id="IPR008271">
    <property type="entry name" value="Ser/Thr_kinase_AS"/>
</dbReference>
<feature type="domain" description="PASTA" evidence="14">
    <location>
        <begin position="593"/>
        <end position="662"/>
    </location>
</feature>
<keyword evidence="16" id="KW-1185">Reference proteome</keyword>
<gene>
    <name evidence="15" type="ORF">CLV28_2624</name>
</gene>
<evidence type="ECO:0000256" key="7">
    <source>
        <dbReference type="ARBA" id="ARBA00022840"/>
    </source>
</evidence>
<dbReference type="SMART" id="SM00740">
    <property type="entry name" value="PASTA"/>
    <property type="match status" value="4"/>
</dbReference>
<evidence type="ECO:0000256" key="5">
    <source>
        <dbReference type="ARBA" id="ARBA00022741"/>
    </source>
</evidence>
<dbReference type="AlphaFoldDB" id="A0A2M9CCQ3"/>
<evidence type="ECO:0000256" key="12">
    <source>
        <dbReference type="SAM" id="Phobius"/>
    </source>
</evidence>
<evidence type="ECO:0000256" key="10">
    <source>
        <dbReference type="PROSITE-ProRule" id="PRU10141"/>
    </source>
</evidence>
<dbReference type="FunFam" id="1.10.510.10:FF:000021">
    <property type="entry name" value="Serine/threonine protein kinase"/>
    <property type="match status" value="1"/>
</dbReference>
<dbReference type="Gene3D" id="3.30.10.20">
    <property type="match status" value="4"/>
</dbReference>
<keyword evidence="12" id="KW-0472">Membrane</keyword>
<keyword evidence="12" id="KW-0812">Transmembrane</keyword>
<comment type="caution">
    <text evidence="15">The sequence shown here is derived from an EMBL/GenBank/DDBJ whole genome shotgun (WGS) entry which is preliminary data.</text>
</comment>
<keyword evidence="5 10" id="KW-0547">Nucleotide-binding</keyword>
<dbReference type="PANTHER" id="PTHR43289:SF6">
    <property type="entry name" value="SERINE_THREONINE-PROTEIN KINASE NEKL-3"/>
    <property type="match status" value="1"/>
</dbReference>
<dbReference type="PROSITE" id="PS00108">
    <property type="entry name" value="PROTEIN_KINASE_ST"/>
    <property type="match status" value="1"/>
</dbReference>
<dbReference type="NCBIfam" id="NF033483">
    <property type="entry name" value="PknB_PASTA_kin"/>
    <property type="match status" value="1"/>
</dbReference>
<dbReference type="Gene3D" id="1.10.510.10">
    <property type="entry name" value="Transferase(Phosphotransferase) domain 1"/>
    <property type="match status" value="1"/>
</dbReference>
<evidence type="ECO:0000256" key="11">
    <source>
        <dbReference type="SAM" id="MobiDB-lite"/>
    </source>
</evidence>
<accession>A0A2M9CCQ3</accession>
<evidence type="ECO:0000256" key="1">
    <source>
        <dbReference type="ARBA" id="ARBA00012513"/>
    </source>
</evidence>
<dbReference type="RefSeq" id="WP_308440377.1">
    <property type="nucleotide sequence ID" value="NZ_BOOX01000005.1"/>
</dbReference>
<feature type="domain" description="PASTA" evidence="14">
    <location>
        <begin position="527"/>
        <end position="590"/>
    </location>
</feature>
<feature type="domain" description="Protein kinase" evidence="13">
    <location>
        <begin position="12"/>
        <end position="283"/>
    </location>
</feature>
<evidence type="ECO:0000313" key="15">
    <source>
        <dbReference type="EMBL" id="PJJ69165.1"/>
    </source>
</evidence>
<evidence type="ECO:0000256" key="6">
    <source>
        <dbReference type="ARBA" id="ARBA00022777"/>
    </source>
</evidence>
<dbReference type="GO" id="GO:0005524">
    <property type="term" value="F:ATP binding"/>
    <property type="evidence" value="ECO:0007669"/>
    <property type="project" value="UniProtKB-UniRule"/>
</dbReference>
<feature type="region of interest" description="Disordered" evidence="11">
    <location>
        <begin position="655"/>
        <end position="700"/>
    </location>
</feature>
<evidence type="ECO:0000256" key="4">
    <source>
        <dbReference type="ARBA" id="ARBA00022737"/>
    </source>
</evidence>
<dbReference type="SMART" id="SM00220">
    <property type="entry name" value="S_TKc"/>
    <property type="match status" value="1"/>
</dbReference>
<organism evidence="15 16">
    <name type="scientific">Sediminihabitans luteus</name>
    <dbReference type="NCBI Taxonomy" id="1138585"/>
    <lineage>
        <taxon>Bacteria</taxon>
        <taxon>Bacillati</taxon>
        <taxon>Actinomycetota</taxon>
        <taxon>Actinomycetes</taxon>
        <taxon>Micrococcales</taxon>
        <taxon>Cellulomonadaceae</taxon>
        <taxon>Sediminihabitans</taxon>
    </lineage>
</organism>
<dbReference type="InterPro" id="IPR011009">
    <property type="entry name" value="Kinase-like_dom_sf"/>
</dbReference>
<feature type="domain" description="PASTA" evidence="14">
    <location>
        <begin position="459"/>
        <end position="526"/>
    </location>
</feature>
<keyword evidence="2" id="KW-0723">Serine/threonine-protein kinase</keyword>
<dbReference type="CDD" id="cd06577">
    <property type="entry name" value="PASTA_pknB"/>
    <property type="match status" value="4"/>
</dbReference>
<name>A0A2M9CCQ3_9CELL</name>
<dbReference type="Pfam" id="PF00069">
    <property type="entry name" value="Pkinase"/>
    <property type="match status" value="1"/>
</dbReference>
<keyword evidence="6 15" id="KW-0418">Kinase</keyword>
<dbReference type="PANTHER" id="PTHR43289">
    <property type="entry name" value="MITOGEN-ACTIVATED PROTEIN KINASE KINASE KINASE 20-RELATED"/>
    <property type="match status" value="1"/>
</dbReference>
<evidence type="ECO:0000256" key="8">
    <source>
        <dbReference type="ARBA" id="ARBA00047899"/>
    </source>
</evidence>
<dbReference type="Proteomes" id="UP000231693">
    <property type="component" value="Unassembled WGS sequence"/>
</dbReference>
<reference evidence="15 16" key="1">
    <citation type="submission" date="2017-11" db="EMBL/GenBank/DDBJ databases">
        <title>Genomic Encyclopedia of Archaeal and Bacterial Type Strains, Phase II (KMG-II): From Individual Species to Whole Genera.</title>
        <authorList>
            <person name="Goeker M."/>
        </authorList>
    </citation>
    <scope>NUCLEOTIDE SEQUENCE [LARGE SCALE GENOMIC DNA]</scope>
    <source>
        <strain evidence="15 16">DSM 25478</strain>
    </source>
</reference>
<keyword evidence="4" id="KW-0677">Repeat</keyword>
<keyword evidence="3" id="KW-0808">Transferase</keyword>
<keyword evidence="12" id="KW-1133">Transmembrane helix</keyword>
<dbReference type="Pfam" id="PF03793">
    <property type="entry name" value="PASTA"/>
    <property type="match status" value="4"/>
</dbReference>
<dbReference type="EMBL" id="PGFE01000005">
    <property type="protein sequence ID" value="PJJ69165.1"/>
    <property type="molecule type" value="Genomic_DNA"/>
</dbReference>
<comment type="catalytic activity">
    <reaction evidence="8">
        <text>L-threonyl-[protein] + ATP = O-phospho-L-threonyl-[protein] + ADP + H(+)</text>
        <dbReference type="Rhea" id="RHEA:46608"/>
        <dbReference type="Rhea" id="RHEA-COMP:11060"/>
        <dbReference type="Rhea" id="RHEA-COMP:11605"/>
        <dbReference type="ChEBI" id="CHEBI:15378"/>
        <dbReference type="ChEBI" id="CHEBI:30013"/>
        <dbReference type="ChEBI" id="CHEBI:30616"/>
        <dbReference type="ChEBI" id="CHEBI:61977"/>
        <dbReference type="ChEBI" id="CHEBI:456216"/>
        <dbReference type="EC" id="2.7.11.1"/>
    </reaction>
</comment>
<evidence type="ECO:0000256" key="3">
    <source>
        <dbReference type="ARBA" id="ARBA00022679"/>
    </source>
</evidence>
<evidence type="ECO:0000313" key="16">
    <source>
        <dbReference type="Proteomes" id="UP000231693"/>
    </source>
</evidence>
<evidence type="ECO:0000259" key="13">
    <source>
        <dbReference type="PROSITE" id="PS50011"/>
    </source>
</evidence>
<feature type="compositionally biased region" description="Gly residues" evidence="11">
    <location>
        <begin position="680"/>
        <end position="700"/>
    </location>
</feature>
<dbReference type="GO" id="GO:0004674">
    <property type="term" value="F:protein serine/threonine kinase activity"/>
    <property type="evidence" value="ECO:0007669"/>
    <property type="project" value="UniProtKB-KW"/>
</dbReference>
<dbReference type="FunFam" id="3.30.200.20:FF:000035">
    <property type="entry name" value="Serine/threonine protein kinase Stk1"/>
    <property type="match status" value="1"/>
</dbReference>
<evidence type="ECO:0000256" key="2">
    <source>
        <dbReference type="ARBA" id="ARBA00022527"/>
    </source>
</evidence>
<dbReference type="EC" id="2.7.11.1" evidence="1"/>
<dbReference type="SUPFAM" id="SSF56112">
    <property type="entry name" value="Protein kinase-like (PK-like)"/>
    <property type="match status" value="1"/>
</dbReference>
<evidence type="ECO:0000259" key="14">
    <source>
        <dbReference type="PROSITE" id="PS51178"/>
    </source>
</evidence>
<feature type="transmembrane region" description="Helical" evidence="12">
    <location>
        <begin position="365"/>
        <end position="387"/>
    </location>
</feature>